<sequence length="135" mass="14509">MPAPSQTVSLEEFTARVQKAATAHSVNADEFGNNIYKTLKITGMDLEDEDGAGQQAGKPKRKKAKVIVETVVRKGNEHATVGAASDPSGTARHAYTASTAYIIDMYAHIGPPFLAQALIPLFYYFPSLSAARRSP</sequence>
<accession>A0ACC2WFE2</accession>
<keyword evidence="2" id="KW-1185">Reference proteome</keyword>
<evidence type="ECO:0000313" key="1">
    <source>
        <dbReference type="EMBL" id="KAJ9110470.1"/>
    </source>
</evidence>
<organism evidence="1 2">
    <name type="scientific">Naganishia cerealis</name>
    <dbReference type="NCBI Taxonomy" id="610337"/>
    <lineage>
        <taxon>Eukaryota</taxon>
        <taxon>Fungi</taxon>
        <taxon>Dikarya</taxon>
        <taxon>Basidiomycota</taxon>
        <taxon>Agaricomycotina</taxon>
        <taxon>Tremellomycetes</taxon>
        <taxon>Filobasidiales</taxon>
        <taxon>Filobasidiaceae</taxon>
        <taxon>Naganishia</taxon>
    </lineage>
</organism>
<dbReference type="Proteomes" id="UP001241377">
    <property type="component" value="Unassembled WGS sequence"/>
</dbReference>
<name>A0ACC2WFE2_9TREE</name>
<dbReference type="EMBL" id="JASBWR010000012">
    <property type="protein sequence ID" value="KAJ9110470.1"/>
    <property type="molecule type" value="Genomic_DNA"/>
</dbReference>
<protein>
    <submittedName>
        <fullName evidence="1">Uncharacterized protein</fullName>
    </submittedName>
</protein>
<proteinExistence type="predicted"/>
<comment type="caution">
    <text evidence="1">The sequence shown here is derived from an EMBL/GenBank/DDBJ whole genome shotgun (WGS) entry which is preliminary data.</text>
</comment>
<reference evidence="1" key="1">
    <citation type="submission" date="2023-04" db="EMBL/GenBank/DDBJ databases">
        <title>Draft Genome sequencing of Naganishia species isolated from polar environments using Oxford Nanopore Technology.</title>
        <authorList>
            <person name="Leo P."/>
            <person name="Venkateswaran K."/>
        </authorList>
    </citation>
    <scope>NUCLEOTIDE SEQUENCE</scope>
    <source>
        <strain evidence="1">MNA-CCFEE 5261</strain>
    </source>
</reference>
<evidence type="ECO:0000313" key="2">
    <source>
        <dbReference type="Proteomes" id="UP001241377"/>
    </source>
</evidence>
<gene>
    <name evidence="1" type="ORF">QFC19_001596</name>
</gene>